<name>A0A9N8W9U4_9GLOM</name>
<gene>
    <name evidence="2" type="ORF">POCULU_LOCUS1624</name>
</gene>
<feature type="region of interest" description="Disordered" evidence="1">
    <location>
        <begin position="1"/>
        <end position="40"/>
    </location>
</feature>
<feature type="non-terminal residue" evidence="2">
    <location>
        <position position="40"/>
    </location>
</feature>
<sequence length="40" mass="4452">MSSNNNINDALQKAQESVKEAEGKLDATITESDKQSWQNQ</sequence>
<evidence type="ECO:0000313" key="3">
    <source>
        <dbReference type="Proteomes" id="UP000789572"/>
    </source>
</evidence>
<reference evidence="2" key="1">
    <citation type="submission" date="2021-06" db="EMBL/GenBank/DDBJ databases">
        <authorList>
            <person name="Kallberg Y."/>
            <person name="Tangrot J."/>
            <person name="Rosling A."/>
        </authorList>
    </citation>
    <scope>NUCLEOTIDE SEQUENCE</scope>
    <source>
        <strain evidence="2">IA702</strain>
    </source>
</reference>
<dbReference type="EMBL" id="CAJVPJ010000127">
    <property type="protein sequence ID" value="CAG8482412.1"/>
    <property type="molecule type" value="Genomic_DNA"/>
</dbReference>
<dbReference type="AlphaFoldDB" id="A0A9N8W9U4"/>
<evidence type="ECO:0000256" key="1">
    <source>
        <dbReference type="SAM" id="MobiDB-lite"/>
    </source>
</evidence>
<feature type="compositionally biased region" description="Basic and acidic residues" evidence="1">
    <location>
        <begin position="16"/>
        <end position="25"/>
    </location>
</feature>
<accession>A0A9N8W9U4</accession>
<protein>
    <submittedName>
        <fullName evidence="2">2803_t:CDS:1</fullName>
    </submittedName>
</protein>
<proteinExistence type="predicted"/>
<dbReference type="Proteomes" id="UP000789572">
    <property type="component" value="Unassembled WGS sequence"/>
</dbReference>
<organism evidence="2 3">
    <name type="scientific">Paraglomus occultum</name>
    <dbReference type="NCBI Taxonomy" id="144539"/>
    <lineage>
        <taxon>Eukaryota</taxon>
        <taxon>Fungi</taxon>
        <taxon>Fungi incertae sedis</taxon>
        <taxon>Mucoromycota</taxon>
        <taxon>Glomeromycotina</taxon>
        <taxon>Glomeromycetes</taxon>
        <taxon>Paraglomerales</taxon>
        <taxon>Paraglomeraceae</taxon>
        <taxon>Paraglomus</taxon>
    </lineage>
</organism>
<keyword evidence="3" id="KW-1185">Reference proteome</keyword>
<comment type="caution">
    <text evidence="2">The sequence shown here is derived from an EMBL/GenBank/DDBJ whole genome shotgun (WGS) entry which is preliminary data.</text>
</comment>
<evidence type="ECO:0000313" key="2">
    <source>
        <dbReference type="EMBL" id="CAG8482412.1"/>
    </source>
</evidence>